<protein>
    <submittedName>
        <fullName evidence="1">Uncharacterized protein</fullName>
    </submittedName>
</protein>
<dbReference type="EMBL" id="AP009049">
    <property type="protein sequence ID" value="BAH07359.1"/>
    <property type="molecule type" value="Genomic_DNA"/>
</dbReference>
<accession>B9E4D4</accession>
<dbReference type="HOGENOM" id="CLU_175376_0_0_9"/>
<dbReference type="Gene3D" id="3.10.290.30">
    <property type="entry name" value="MM3350-like"/>
    <property type="match status" value="1"/>
</dbReference>
<dbReference type="Proteomes" id="UP000007969">
    <property type="component" value="Chromosome"/>
</dbReference>
<proteinExistence type="predicted"/>
<organism evidence="1 2">
    <name type="scientific">Clostridium kluyveri (strain NBRC 12016)</name>
    <dbReference type="NCBI Taxonomy" id="583346"/>
    <lineage>
        <taxon>Bacteria</taxon>
        <taxon>Bacillati</taxon>
        <taxon>Bacillota</taxon>
        <taxon>Clostridia</taxon>
        <taxon>Eubacteriales</taxon>
        <taxon>Clostridiaceae</taxon>
        <taxon>Clostridium</taxon>
    </lineage>
</organism>
<reference evidence="2" key="1">
    <citation type="submission" date="2005-09" db="EMBL/GenBank/DDBJ databases">
        <title>Complete genome sequence of Clostridium kluyveri and comparative genomics of Clostridia species.</title>
        <authorList>
            <person name="Inui M."/>
            <person name="Nonaka H."/>
            <person name="Shinoda Y."/>
            <person name="Ikenaga Y."/>
            <person name="Abe M."/>
            <person name="Naito K."/>
            <person name="Vertes A.A."/>
            <person name="Yukawa H."/>
        </authorList>
    </citation>
    <scope>NUCLEOTIDE SEQUENCE [LARGE SCALE GENOMIC DNA]</scope>
    <source>
        <strain evidence="2">NBRC 12016</strain>
    </source>
</reference>
<dbReference type="RefSeq" id="WP_012620727.1">
    <property type="nucleotide sequence ID" value="NC_011837.1"/>
</dbReference>
<dbReference type="AlphaFoldDB" id="B9E4D4"/>
<dbReference type="KEGG" id="ckr:CKR_2308"/>
<evidence type="ECO:0000313" key="2">
    <source>
        <dbReference type="Proteomes" id="UP000007969"/>
    </source>
</evidence>
<name>B9E4D4_CLOK1</name>
<sequence length="107" mass="12145">MVLRKDNWICREELISGGRLYISMYERIEANRLKGLFKGGLVSHEEIAHANDTVLNEHRPVCIYKDGVFLLDDVGGLSGFANFLGTVYESEDKVESNELRAWAKRLG</sequence>
<dbReference type="InterPro" id="IPR024047">
    <property type="entry name" value="MM3350-like_sf"/>
</dbReference>
<evidence type="ECO:0000313" key="1">
    <source>
        <dbReference type="EMBL" id="BAH07359.1"/>
    </source>
</evidence>
<gene>
    <name evidence="1" type="ordered locus">CKR_2308</name>
</gene>